<gene>
    <name evidence="7 10" type="primary">rplC</name>
</gene>
<dbReference type="HAMAP" id="MF_01325_B">
    <property type="entry name" value="Ribosomal_uL3_B"/>
    <property type="match status" value="1"/>
</dbReference>
<keyword evidence="5 7" id="KW-0687">Ribonucleoprotein</keyword>
<dbReference type="InterPro" id="IPR000597">
    <property type="entry name" value="Ribosomal_uL3"/>
</dbReference>
<proteinExistence type="inferred from homology"/>
<dbReference type="PANTHER" id="PTHR11229:SF16">
    <property type="entry name" value="LARGE RIBOSOMAL SUBUNIT PROTEIN UL3C"/>
    <property type="match status" value="1"/>
</dbReference>
<keyword evidence="3 7" id="KW-0694">RNA-binding</keyword>
<reference evidence="10" key="1">
    <citation type="journal article" date="2015" name="ISME J.">
        <title>Aquifer environment selects for microbial species cohorts in sediment and groundwater.</title>
        <authorList>
            <person name="Hug L.A."/>
            <person name="Thomas B.C."/>
            <person name="Brown C.T."/>
            <person name="Frischkorn K.R."/>
            <person name="Williams K.H."/>
            <person name="Tringe S.G."/>
            <person name="Banfield J.F."/>
        </authorList>
    </citation>
    <scope>NUCLEOTIDE SEQUENCE</scope>
</reference>
<evidence type="ECO:0000256" key="7">
    <source>
        <dbReference type="HAMAP-Rule" id="MF_01325"/>
    </source>
</evidence>
<dbReference type="Gene3D" id="3.30.160.810">
    <property type="match status" value="1"/>
</dbReference>
<dbReference type="InterPro" id="IPR009000">
    <property type="entry name" value="Transl_B-barrel_sf"/>
</dbReference>
<evidence type="ECO:0000256" key="2">
    <source>
        <dbReference type="ARBA" id="ARBA00022730"/>
    </source>
</evidence>
<evidence type="ECO:0000256" key="9">
    <source>
        <dbReference type="RuleBase" id="RU003906"/>
    </source>
</evidence>
<dbReference type="AlphaFoldDB" id="A0A0H4T2M0"/>
<organism evidence="10">
    <name type="scientific">uncultured delta proteobacterium Rifle_16ft_4_minimus_2971</name>
    <dbReference type="NCBI Taxonomy" id="1665178"/>
    <lineage>
        <taxon>Bacteria</taxon>
        <taxon>Deltaproteobacteria</taxon>
        <taxon>environmental samples</taxon>
    </lineage>
</organism>
<dbReference type="GO" id="GO:0003735">
    <property type="term" value="F:structural constituent of ribosome"/>
    <property type="evidence" value="ECO:0007669"/>
    <property type="project" value="UniProtKB-UniRule"/>
</dbReference>
<name>A0A0H4T2M0_9DELT</name>
<keyword evidence="4 7" id="KW-0689">Ribosomal protein</keyword>
<dbReference type="Gene3D" id="2.40.30.10">
    <property type="entry name" value="Translation factors"/>
    <property type="match status" value="1"/>
</dbReference>
<sequence length="214" mass="23180">MLNGILGKKIGMSQIFTKEGEVIPVTVIKAGPCFVIQKKSKTNDGYDSVQLGFVEKKKERVNKPLQGHFAKAKTPTFYHLKEFKGEALDSYQVGQKVTCENIFKAGEFVDVSGVTKGRGFTGVMKRWNFAGGPGSHGSMFNKAPGSIGSSSDPSRVYKGMRMGGHYGNERSTTQNLKVVEVRPEEGIVLVKGGVPGPVNSIVEIRKAKKKGLKG</sequence>
<dbReference type="NCBIfam" id="TIGR03625">
    <property type="entry name" value="L3_bact"/>
    <property type="match status" value="1"/>
</dbReference>
<dbReference type="FunFam" id="2.40.30.10:FF:000004">
    <property type="entry name" value="50S ribosomal protein L3"/>
    <property type="match status" value="1"/>
</dbReference>
<dbReference type="InterPro" id="IPR019926">
    <property type="entry name" value="Ribosomal_uL3_CS"/>
</dbReference>
<dbReference type="GO" id="GO:0019843">
    <property type="term" value="F:rRNA binding"/>
    <property type="evidence" value="ECO:0007669"/>
    <property type="project" value="UniProtKB-UniRule"/>
</dbReference>
<dbReference type="PANTHER" id="PTHR11229">
    <property type="entry name" value="50S RIBOSOMAL PROTEIN L3"/>
    <property type="match status" value="1"/>
</dbReference>
<evidence type="ECO:0000256" key="4">
    <source>
        <dbReference type="ARBA" id="ARBA00022980"/>
    </source>
</evidence>
<evidence type="ECO:0000313" key="10">
    <source>
        <dbReference type="EMBL" id="AKQ01873.1"/>
    </source>
</evidence>
<dbReference type="GO" id="GO:0006412">
    <property type="term" value="P:translation"/>
    <property type="evidence" value="ECO:0007669"/>
    <property type="project" value="UniProtKB-UniRule"/>
</dbReference>
<dbReference type="PROSITE" id="PS00474">
    <property type="entry name" value="RIBOSOMAL_L3"/>
    <property type="match status" value="1"/>
</dbReference>
<dbReference type="FunFam" id="3.30.160.810:FF:000001">
    <property type="entry name" value="50S ribosomal protein L3"/>
    <property type="match status" value="1"/>
</dbReference>
<protein>
    <recommendedName>
        <fullName evidence="6 7">Large ribosomal subunit protein uL3</fullName>
    </recommendedName>
</protein>
<dbReference type="Pfam" id="PF00297">
    <property type="entry name" value="Ribosomal_L3"/>
    <property type="match status" value="1"/>
</dbReference>
<keyword evidence="2 7" id="KW-0699">rRNA-binding</keyword>
<comment type="subunit">
    <text evidence="7 9">Part of the 50S ribosomal subunit. Forms a cluster with proteins L14 and L19.</text>
</comment>
<comment type="similarity">
    <text evidence="1 7 8">Belongs to the universal ribosomal protein uL3 family.</text>
</comment>
<evidence type="ECO:0000256" key="5">
    <source>
        <dbReference type="ARBA" id="ARBA00023274"/>
    </source>
</evidence>
<dbReference type="GO" id="GO:0022625">
    <property type="term" value="C:cytosolic large ribosomal subunit"/>
    <property type="evidence" value="ECO:0007669"/>
    <property type="project" value="TreeGrafter"/>
</dbReference>
<dbReference type="InterPro" id="IPR019927">
    <property type="entry name" value="Ribosomal_uL3_bac/org-type"/>
</dbReference>
<evidence type="ECO:0000256" key="3">
    <source>
        <dbReference type="ARBA" id="ARBA00022884"/>
    </source>
</evidence>
<comment type="function">
    <text evidence="7 9">One of the primary rRNA binding proteins, it binds directly near the 3'-end of the 23S rRNA, where it nucleates assembly of the 50S subunit.</text>
</comment>
<accession>A0A0H4T2M0</accession>
<dbReference type="EMBL" id="KT006982">
    <property type="protein sequence ID" value="AKQ01873.1"/>
    <property type="molecule type" value="Genomic_DNA"/>
</dbReference>
<evidence type="ECO:0000256" key="6">
    <source>
        <dbReference type="ARBA" id="ARBA00035243"/>
    </source>
</evidence>
<evidence type="ECO:0000256" key="8">
    <source>
        <dbReference type="RuleBase" id="RU003905"/>
    </source>
</evidence>
<evidence type="ECO:0000256" key="1">
    <source>
        <dbReference type="ARBA" id="ARBA00006540"/>
    </source>
</evidence>
<dbReference type="SUPFAM" id="SSF50447">
    <property type="entry name" value="Translation proteins"/>
    <property type="match status" value="1"/>
</dbReference>